<dbReference type="InterPro" id="IPR020624">
    <property type="entry name" value="Schiff_base-form_aldolases_CS"/>
</dbReference>
<keyword evidence="8 12" id="KW-0457">Lysine biosynthesis</keyword>
<feature type="site" description="Part of a proton relay during catalysis" evidence="12">
    <location>
        <position position="47"/>
    </location>
</feature>
<dbReference type="InterPro" id="IPR005263">
    <property type="entry name" value="DapA"/>
</dbReference>
<keyword evidence="10 12" id="KW-0704">Schiff base</keyword>
<evidence type="ECO:0000256" key="13">
    <source>
        <dbReference type="PIRNR" id="PIRNR001365"/>
    </source>
</evidence>
<evidence type="ECO:0000256" key="12">
    <source>
        <dbReference type="HAMAP-Rule" id="MF_00418"/>
    </source>
</evidence>
<feature type="active site" description="Proton donor/acceptor" evidence="12">
    <location>
        <position position="135"/>
    </location>
</feature>
<dbReference type="EC" id="4.3.3.7" evidence="4 12"/>
<feature type="active site" description="Schiff-base intermediate with substrate" evidence="12">
    <location>
        <position position="163"/>
    </location>
</feature>
<dbReference type="PANTHER" id="PTHR12128:SF66">
    <property type="entry name" value="4-HYDROXY-2-OXOGLUTARATE ALDOLASE, MITOCHONDRIAL"/>
    <property type="match status" value="1"/>
</dbReference>
<dbReference type="SMART" id="SM01130">
    <property type="entry name" value="DHDPS"/>
    <property type="match status" value="1"/>
</dbReference>
<dbReference type="NCBIfam" id="TIGR00674">
    <property type="entry name" value="dapA"/>
    <property type="match status" value="1"/>
</dbReference>
<gene>
    <name evidence="12" type="primary">dapA</name>
    <name evidence="14" type="ORF">BKK80_06110</name>
</gene>
<feature type="site" description="Part of a proton relay during catalysis" evidence="12">
    <location>
        <position position="109"/>
    </location>
</feature>
<dbReference type="InterPro" id="IPR013785">
    <property type="entry name" value="Aldolase_TIM"/>
</dbReference>
<comment type="pathway">
    <text evidence="2 12">Amino-acid biosynthesis; L-lysine biosynthesis via DAP pathway; (S)-tetrahydrodipicolinate from L-aspartate: step 3/4.</text>
</comment>
<evidence type="ECO:0000313" key="15">
    <source>
        <dbReference type="Proteomes" id="UP000177515"/>
    </source>
</evidence>
<evidence type="ECO:0000256" key="2">
    <source>
        <dbReference type="ARBA" id="ARBA00005120"/>
    </source>
</evidence>
<feature type="binding site" evidence="12">
    <location>
        <position position="48"/>
    </location>
    <ligand>
        <name>pyruvate</name>
        <dbReference type="ChEBI" id="CHEBI:15361"/>
    </ligand>
</feature>
<dbReference type="PRINTS" id="PR00146">
    <property type="entry name" value="DHPICSNTHASE"/>
</dbReference>
<proteinExistence type="inferred from homology"/>
<evidence type="ECO:0000256" key="5">
    <source>
        <dbReference type="ARBA" id="ARBA00022490"/>
    </source>
</evidence>
<comment type="subcellular location">
    <subcellularLocation>
        <location evidence="12">Cytoplasm</location>
    </subcellularLocation>
</comment>
<evidence type="ECO:0000256" key="4">
    <source>
        <dbReference type="ARBA" id="ARBA00012086"/>
    </source>
</evidence>
<comment type="similarity">
    <text evidence="3 12 13">Belongs to the DapA family.</text>
</comment>
<dbReference type="EMBL" id="CP017754">
    <property type="protein sequence ID" value="AOZ08009.1"/>
    <property type="molecule type" value="Genomic_DNA"/>
</dbReference>
<keyword evidence="9 12" id="KW-0456">Lyase</keyword>
<dbReference type="InterPro" id="IPR020625">
    <property type="entry name" value="Schiff_base-form_aldolases_AS"/>
</dbReference>
<dbReference type="PROSITE" id="PS00666">
    <property type="entry name" value="DHDPS_2"/>
    <property type="match status" value="1"/>
</dbReference>
<evidence type="ECO:0000256" key="1">
    <source>
        <dbReference type="ARBA" id="ARBA00003294"/>
    </source>
</evidence>
<feature type="binding site" evidence="12">
    <location>
        <position position="203"/>
    </location>
    <ligand>
        <name>pyruvate</name>
        <dbReference type="ChEBI" id="CHEBI:15361"/>
    </ligand>
</feature>
<sequence>MGQEVFSGIWLPLVTPFAGGEVDHGALRRLVAHYRGSGIAGLVVCGSTGEAAALDEAEQLAVLDAVLEEAGGLPVMMGLAGFNQRQVLARLARLNERPLAGLLTPAPCYVRPSQQGLLGYFSTLADHAAAPLVLYDIPYRTGIKIETATLLALAGHGNIRALKDCGGSLDSTQAVIDDGRLALLAGEDAQVLGTLCLGGRGAIIASAHVRPDLFVGLWRAVEAGRLAEARRLFRALAPVLSLLFAETNPGPLKALLARQGLLRDELRAPMTAASPALAEQLAAAYAALDGVRAPVAGA</sequence>
<accession>A0ABM6F8R6</accession>
<comment type="function">
    <text evidence="1 12">Catalyzes the condensation of (S)-aspartate-beta-semialdehyde [(S)-ASA] and pyruvate to 4-hydroxy-tetrahydrodipicolinate (HTPA).</text>
</comment>
<organism evidence="14 15">
    <name type="scientific">Cupriavidus malaysiensis</name>
    <dbReference type="NCBI Taxonomy" id="367825"/>
    <lineage>
        <taxon>Bacteria</taxon>
        <taxon>Pseudomonadati</taxon>
        <taxon>Pseudomonadota</taxon>
        <taxon>Betaproteobacteria</taxon>
        <taxon>Burkholderiales</taxon>
        <taxon>Burkholderiaceae</taxon>
        <taxon>Cupriavidus</taxon>
    </lineage>
</organism>
<evidence type="ECO:0000256" key="9">
    <source>
        <dbReference type="ARBA" id="ARBA00023239"/>
    </source>
</evidence>
<dbReference type="Proteomes" id="UP000177515">
    <property type="component" value="Chromosome 1"/>
</dbReference>
<evidence type="ECO:0000256" key="10">
    <source>
        <dbReference type="ARBA" id="ARBA00023270"/>
    </source>
</evidence>
<name>A0ABM6F8R6_9BURK</name>
<reference evidence="14 15" key="1">
    <citation type="submission" date="2016-10" db="EMBL/GenBank/DDBJ databases">
        <title>Complete genome sequences of three Cupriavidus strains isolated from various Malaysian environments.</title>
        <authorList>
            <person name="Abdullah A.A.-A."/>
            <person name="Shafie N.A.H."/>
            <person name="Lau N.S."/>
        </authorList>
    </citation>
    <scope>NUCLEOTIDE SEQUENCE [LARGE SCALE GENOMIC DNA]</scope>
    <source>
        <strain evidence="14 15">USMAA1020</strain>
    </source>
</reference>
<comment type="subunit">
    <text evidence="12">Homotetramer; dimer of dimers.</text>
</comment>
<comment type="caution">
    <text evidence="12">Was originally thought to be a dihydrodipicolinate synthase (DHDPS), catalyzing the condensation of (S)-aspartate-beta-semialdehyde [(S)-ASA] and pyruvate to dihydrodipicolinate (DHDP). However, it was shown in E.coli that the product of the enzymatic reaction is not dihydrodipicolinate but in fact (4S)-4-hydroxy-2,3,4,5-tetrahydro-(2S)-dipicolinic acid (HTPA), and that the consecutive dehydration reaction leading to DHDP is not spontaneous but catalyzed by DapB.</text>
</comment>
<dbReference type="HAMAP" id="MF_00418">
    <property type="entry name" value="DapA"/>
    <property type="match status" value="1"/>
</dbReference>
<dbReference type="Pfam" id="PF00701">
    <property type="entry name" value="DHDPS"/>
    <property type="match status" value="1"/>
</dbReference>
<keyword evidence="5 12" id="KW-0963">Cytoplasm</keyword>
<evidence type="ECO:0000313" key="14">
    <source>
        <dbReference type="EMBL" id="AOZ08009.1"/>
    </source>
</evidence>
<dbReference type="PROSITE" id="PS00665">
    <property type="entry name" value="DHDPS_1"/>
    <property type="match status" value="1"/>
</dbReference>
<evidence type="ECO:0000256" key="7">
    <source>
        <dbReference type="ARBA" id="ARBA00022915"/>
    </source>
</evidence>
<protein>
    <recommendedName>
        <fullName evidence="4 12">4-hydroxy-tetrahydrodipicolinate synthase</fullName>
        <shortName evidence="12">HTPA synthase</shortName>
        <ecNumber evidence="4 12">4.3.3.7</ecNumber>
    </recommendedName>
</protein>
<comment type="catalytic activity">
    <reaction evidence="11 12">
        <text>L-aspartate 4-semialdehyde + pyruvate = (2S,4S)-4-hydroxy-2,3,4,5-tetrahydrodipicolinate + H2O + H(+)</text>
        <dbReference type="Rhea" id="RHEA:34171"/>
        <dbReference type="ChEBI" id="CHEBI:15361"/>
        <dbReference type="ChEBI" id="CHEBI:15377"/>
        <dbReference type="ChEBI" id="CHEBI:15378"/>
        <dbReference type="ChEBI" id="CHEBI:67139"/>
        <dbReference type="ChEBI" id="CHEBI:537519"/>
        <dbReference type="EC" id="4.3.3.7"/>
    </reaction>
</comment>
<keyword evidence="15" id="KW-1185">Reference proteome</keyword>
<dbReference type="InterPro" id="IPR002220">
    <property type="entry name" value="DapA-like"/>
</dbReference>
<evidence type="ECO:0000256" key="6">
    <source>
        <dbReference type="ARBA" id="ARBA00022605"/>
    </source>
</evidence>
<dbReference type="PANTHER" id="PTHR12128">
    <property type="entry name" value="DIHYDRODIPICOLINATE SYNTHASE"/>
    <property type="match status" value="1"/>
</dbReference>
<dbReference type="CDD" id="cd00950">
    <property type="entry name" value="DHDPS"/>
    <property type="match status" value="1"/>
</dbReference>
<evidence type="ECO:0000256" key="11">
    <source>
        <dbReference type="ARBA" id="ARBA00047836"/>
    </source>
</evidence>
<keyword evidence="6 12" id="KW-0028">Amino-acid biosynthesis</keyword>
<keyword evidence="7 12" id="KW-0220">Diaminopimelate biosynthesis</keyword>
<evidence type="ECO:0000256" key="3">
    <source>
        <dbReference type="ARBA" id="ARBA00007592"/>
    </source>
</evidence>
<dbReference type="Gene3D" id="3.20.20.70">
    <property type="entry name" value="Aldolase class I"/>
    <property type="match status" value="1"/>
</dbReference>
<evidence type="ECO:0000256" key="8">
    <source>
        <dbReference type="ARBA" id="ARBA00023154"/>
    </source>
</evidence>
<dbReference type="PIRSF" id="PIRSF001365">
    <property type="entry name" value="DHDPS"/>
    <property type="match status" value="1"/>
</dbReference>
<dbReference type="SUPFAM" id="SSF51569">
    <property type="entry name" value="Aldolase"/>
    <property type="match status" value="1"/>
</dbReference>